<feature type="compositionally biased region" description="Gly residues" evidence="1">
    <location>
        <begin position="45"/>
        <end position="58"/>
    </location>
</feature>
<sequence length="144" mass="14985">MRTRANVQDHGDSDGEARGRPGRVGRGGEAGIEGGGERGERGERGGGGGGGGCGKSGVEGYGVVNDVTLLKRRGNAKRLRGPVVSGPGSIARQQPGSICECLWAPQRRQSRRRTSRGKTLYDESSGAPVAHRTAPCQNHSDRGP</sequence>
<evidence type="ECO:0000313" key="3">
    <source>
        <dbReference type="Proteomes" id="UP001607302"/>
    </source>
</evidence>
<feature type="compositionally biased region" description="Basic and acidic residues" evidence="1">
    <location>
        <begin position="35"/>
        <end position="44"/>
    </location>
</feature>
<reference evidence="2 3" key="1">
    <citation type="journal article" date="2024" name="Ann. Entomol. Soc. Am.">
        <title>Genomic analyses of the southern and eastern yellowjacket wasps (Hymenoptera: Vespidae) reveal evolutionary signatures of social life.</title>
        <authorList>
            <person name="Catto M.A."/>
            <person name="Caine P.B."/>
            <person name="Orr S.E."/>
            <person name="Hunt B.G."/>
            <person name="Goodisman M.A.D."/>
        </authorList>
    </citation>
    <scope>NUCLEOTIDE SEQUENCE [LARGE SCALE GENOMIC DNA]</scope>
    <source>
        <strain evidence="2">233</strain>
        <tissue evidence="2">Head and thorax</tissue>
    </source>
</reference>
<proteinExistence type="predicted"/>
<feature type="region of interest" description="Disordered" evidence="1">
    <location>
        <begin position="106"/>
        <end position="144"/>
    </location>
</feature>
<feature type="compositionally biased region" description="Gly residues" evidence="1">
    <location>
        <begin position="22"/>
        <end position="34"/>
    </location>
</feature>
<feature type="region of interest" description="Disordered" evidence="1">
    <location>
        <begin position="1"/>
        <end position="58"/>
    </location>
</feature>
<feature type="compositionally biased region" description="Basic and acidic residues" evidence="1">
    <location>
        <begin position="7"/>
        <end position="19"/>
    </location>
</feature>
<dbReference type="Proteomes" id="UP001607302">
    <property type="component" value="Unassembled WGS sequence"/>
</dbReference>
<comment type="caution">
    <text evidence="2">The sequence shown here is derived from an EMBL/GenBank/DDBJ whole genome shotgun (WGS) entry which is preliminary data.</text>
</comment>
<gene>
    <name evidence="2" type="ORF">V1478_006285</name>
</gene>
<accession>A0ABD2B7E1</accession>
<keyword evidence="3" id="KW-1185">Reference proteome</keyword>
<dbReference type="AlphaFoldDB" id="A0ABD2B7E1"/>
<protein>
    <submittedName>
        <fullName evidence="2">Uncharacterized protein</fullName>
    </submittedName>
</protein>
<organism evidence="2 3">
    <name type="scientific">Vespula squamosa</name>
    <name type="common">Southern yellow jacket</name>
    <name type="synonym">Wasp</name>
    <dbReference type="NCBI Taxonomy" id="30214"/>
    <lineage>
        <taxon>Eukaryota</taxon>
        <taxon>Metazoa</taxon>
        <taxon>Ecdysozoa</taxon>
        <taxon>Arthropoda</taxon>
        <taxon>Hexapoda</taxon>
        <taxon>Insecta</taxon>
        <taxon>Pterygota</taxon>
        <taxon>Neoptera</taxon>
        <taxon>Endopterygota</taxon>
        <taxon>Hymenoptera</taxon>
        <taxon>Apocrita</taxon>
        <taxon>Aculeata</taxon>
        <taxon>Vespoidea</taxon>
        <taxon>Vespidae</taxon>
        <taxon>Vespinae</taxon>
        <taxon>Vespula</taxon>
    </lineage>
</organism>
<name>A0ABD2B7E1_VESSQ</name>
<evidence type="ECO:0000256" key="1">
    <source>
        <dbReference type="SAM" id="MobiDB-lite"/>
    </source>
</evidence>
<dbReference type="EMBL" id="JAUDFV010000132">
    <property type="protein sequence ID" value="KAL2728653.1"/>
    <property type="molecule type" value="Genomic_DNA"/>
</dbReference>
<evidence type="ECO:0000313" key="2">
    <source>
        <dbReference type="EMBL" id="KAL2728653.1"/>
    </source>
</evidence>